<feature type="transmembrane region" description="Helical" evidence="1">
    <location>
        <begin position="121"/>
        <end position="137"/>
    </location>
</feature>
<name>A0A4S4L2N4_9AGAM</name>
<feature type="transmembrane region" description="Helical" evidence="1">
    <location>
        <begin position="149"/>
        <end position="167"/>
    </location>
</feature>
<organism evidence="3 4">
    <name type="scientific">Phellinidium pouzarii</name>
    <dbReference type="NCBI Taxonomy" id="167371"/>
    <lineage>
        <taxon>Eukaryota</taxon>
        <taxon>Fungi</taxon>
        <taxon>Dikarya</taxon>
        <taxon>Basidiomycota</taxon>
        <taxon>Agaricomycotina</taxon>
        <taxon>Agaricomycetes</taxon>
        <taxon>Hymenochaetales</taxon>
        <taxon>Hymenochaetaceae</taxon>
        <taxon>Phellinidium</taxon>
    </lineage>
</organism>
<feature type="transmembrane region" description="Helical" evidence="1">
    <location>
        <begin position="65"/>
        <end position="83"/>
    </location>
</feature>
<dbReference type="InterPro" id="IPR045339">
    <property type="entry name" value="DUF6534"/>
</dbReference>
<feature type="transmembrane region" description="Helical" evidence="1">
    <location>
        <begin position="95"/>
        <end position="114"/>
    </location>
</feature>
<protein>
    <recommendedName>
        <fullName evidence="2">DUF6534 domain-containing protein</fullName>
    </recommendedName>
</protein>
<feature type="domain" description="DUF6534" evidence="2">
    <location>
        <begin position="197"/>
        <end position="237"/>
    </location>
</feature>
<feature type="transmembrane region" description="Helical" evidence="1">
    <location>
        <begin position="188"/>
        <end position="213"/>
    </location>
</feature>
<evidence type="ECO:0000313" key="4">
    <source>
        <dbReference type="Proteomes" id="UP000308199"/>
    </source>
</evidence>
<comment type="caution">
    <text evidence="3">The sequence shown here is derived from an EMBL/GenBank/DDBJ whole genome shotgun (WGS) entry which is preliminary data.</text>
</comment>
<dbReference type="EMBL" id="SGPK01000306">
    <property type="protein sequence ID" value="THH04858.1"/>
    <property type="molecule type" value="Genomic_DNA"/>
</dbReference>
<evidence type="ECO:0000259" key="2">
    <source>
        <dbReference type="Pfam" id="PF20152"/>
    </source>
</evidence>
<keyword evidence="1" id="KW-0812">Transmembrane</keyword>
<reference evidence="3 4" key="1">
    <citation type="submission" date="2019-02" db="EMBL/GenBank/DDBJ databases">
        <title>Genome sequencing of the rare red list fungi Phellinidium pouzarii.</title>
        <authorList>
            <person name="Buettner E."/>
            <person name="Kellner H."/>
        </authorList>
    </citation>
    <scope>NUCLEOTIDE SEQUENCE [LARGE SCALE GENOMIC DNA]</scope>
    <source>
        <strain evidence="3 4">DSM 108285</strain>
    </source>
</reference>
<evidence type="ECO:0000256" key="1">
    <source>
        <dbReference type="SAM" id="Phobius"/>
    </source>
</evidence>
<dbReference type="OrthoDB" id="3206554at2759"/>
<gene>
    <name evidence="3" type="ORF">EW145_g5217</name>
</gene>
<keyword evidence="1" id="KW-1133">Transmembrane helix</keyword>
<proteinExistence type="predicted"/>
<evidence type="ECO:0000313" key="3">
    <source>
        <dbReference type="EMBL" id="THH04858.1"/>
    </source>
</evidence>
<dbReference type="AlphaFoldDB" id="A0A4S4L2N4"/>
<keyword evidence="1" id="KW-0472">Membrane</keyword>
<dbReference type="PANTHER" id="PTHR40465:SF1">
    <property type="entry name" value="DUF6534 DOMAIN-CONTAINING PROTEIN"/>
    <property type="match status" value="1"/>
</dbReference>
<accession>A0A4S4L2N4</accession>
<feature type="transmembrane region" description="Helical" evidence="1">
    <location>
        <begin position="32"/>
        <end position="53"/>
    </location>
</feature>
<dbReference type="PANTHER" id="PTHR40465">
    <property type="entry name" value="CHROMOSOME 1, WHOLE GENOME SHOTGUN SEQUENCE"/>
    <property type="match status" value="1"/>
</dbReference>
<dbReference type="Proteomes" id="UP000308199">
    <property type="component" value="Unassembled WGS sequence"/>
</dbReference>
<sequence>MADIRLTFGAMLIGALISVGNRDSLSLKLLVSTLNVTATDFMLICVICVASFATVPRAQVSAATILDLVHSIFICEGIWHYLVLDWGDVAELNNLYWAVAVTASSTVSYVLLTYSLPFMQASIAVTGVITFIVQMFFVDRVWRLSKHNVYLTIIIIVLAVVRLGSALTTTSQMIRLGQFSTFIKDFRWLFMFGLALSCVIDVLITSALCYYLQGNRTGYANLDDVIHRLLLYTFNNGYFNSLLATLNSRDALRDRDESHPMAVHISVESPTSQPRFRRHQSRYLSTSNSKENYCTGGGSVVTNVNGLGQTTTTDSVKVHINVEQTIHNDDGEVEVDLSPSASVKGRYLASLSEKNPTSS</sequence>
<dbReference type="Pfam" id="PF20152">
    <property type="entry name" value="DUF6534"/>
    <property type="match status" value="1"/>
</dbReference>
<keyword evidence="4" id="KW-1185">Reference proteome</keyword>